<dbReference type="GO" id="GO:0008803">
    <property type="term" value="F:bis(5'-nucleosyl)-tetraphosphatase (symmetrical) activity"/>
    <property type="evidence" value="ECO:0007669"/>
    <property type="project" value="UniProtKB-EC"/>
</dbReference>
<dbReference type="PANTHER" id="PTHR42850">
    <property type="entry name" value="METALLOPHOSPHOESTERASE"/>
    <property type="match status" value="1"/>
</dbReference>
<comment type="caution">
    <text evidence="2">The sequence shown here is derived from an EMBL/GenBank/DDBJ whole genome shotgun (WGS) entry which is preliminary data.</text>
</comment>
<reference evidence="2 3" key="1">
    <citation type="submission" date="2020-11" db="EMBL/GenBank/DDBJ databases">
        <authorList>
            <person name="Peeters C."/>
        </authorList>
    </citation>
    <scope>NUCLEOTIDE SEQUENCE [LARGE SCALE GENOMIC DNA]</scope>
    <source>
        <strain evidence="2 3">LMG 8286</strain>
    </source>
</reference>
<organism evidence="2 3">
    <name type="scientific">Campylobacter suis</name>
    <dbReference type="NCBI Taxonomy" id="2790657"/>
    <lineage>
        <taxon>Bacteria</taxon>
        <taxon>Pseudomonadati</taxon>
        <taxon>Campylobacterota</taxon>
        <taxon>Epsilonproteobacteria</taxon>
        <taxon>Campylobacterales</taxon>
        <taxon>Campylobacteraceae</taxon>
        <taxon>Campylobacter</taxon>
    </lineage>
</organism>
<dbReference type="Proteomes" id="UP000789359">
    <property type="component" value="Unassembled WGS sequence"/>
</dbReference>
<accession>A0ABM8Q205</accession>
<dbReference type="EMBL" id="CAJHOE010000001">
    <property type="protein sequence ID" value="CAD7286791.1"/>
    <property type="molecule type" value="Genomic_DNA"/>
</dbReference>
<dbReference type="InterPro" id="IPR029052">
    <property type="entry name" value="Metallo-depent_PP-like"/>
</dbReference>
<evidence type="ECO:0000259" key="1">
    <source>
        <dbReference type="Pfam" id="PF00149"/>
    </source>
</evidence>
<name>A0ABM8Q205_9BACT</name>
<evidence type="ECO:0000313" key="2">
    <source>
        <dbReference type="EMBL" id="CAD7286791.1"/>
    </source>
</evidence>
<dbReference type="RefSeq" id="WP_230056322.1">
    <property type="nucleotide sequence ID" value="NZ_CAJHOE010000001.1"/>
</dbReference>
<dbReference type="Gene3D" id="3.60.21.10">
    <property type="match status" value="1"/>
</dbReference>
<evidence type="ECO:0000313" key="3">
    <source>
        <dbReference type="Proteomes" id="UP000789359"/>
    </source>
</evidence>
<gene>
    <name evidence="2" type="primary">apaH</name>
    <name evidence="2" type="ORF">LMG8286_00539</name>
</gene>
<keyword evidence="3" id="KW-1185">Reference proteome</keyword>
<sequence>MSEQIYIVSDIHGCFKTLKALLNKLPKNARLCFVGDLIDRGKDSDKVVELVRSGGHLSVLGNHERALLLAKDEFLLDKRVDNPWFNEHGGAQTFATYKGKNELKLKHIEFLQTLPTYIEFENFLTADGRKLVVSHSAVGKMWQERHNDKETEKFKAHVLSGRSDISENDDIFNIYGHEVMSEPVITKGRAAIDLGGVYRHLKQDPRICAIAFPSLEIFTQKMLKDKFSM</sequence>
<dbReference type="Pfam" id="PF00149">
    <property type="entry name" value="Metallophos"/>
    <property type="match status" value="1"/>
</dbReference>
<dbReference type="EC" id="3.6.1.41" evidence="2"/>
<dbReference type="InterPro" id="IPR050126">
    <property type="entry name" value="Ap4A_hydrolase"/>
</dbReference>
<dbReference type="SUPFAM" id="SSF56300">
    <property type="entry name" value="Metallo-dependent phosphatases"/>
    <property type="match status" value="1"/>
</dbReference>
<protein>
    <submittedName>
        <fullName evidence="2">Bis(5'-nucleosyl)-tetraphosphatase, symmetrical</fullName>
        <ecNumber evidence="2">3.6.1.41</ecNumber>
    </submittedName>
</protein>
<proteinExistence type="predicted"/>
<keyword evidence="2" id="KW-0378">Hydrolase</keyword>
<dbReference type="InterPro" id="IPR004843">
    <property type="entry name" value="Calcineurin-like_PHP"/>
</dbReference>
<feature type="domain" description="Calcineurin-like phosphoesterase" evidence="1">
    <location>
        <begin position="5"/>
        <end position="139"/>
    </location>
</feature>